<keyword evidence="4" id="KW-0067">ATP-binding</keyword>
<evidence type="ECO:0000256" key="4">
    <source>
        <dbReference type="ARBA" id="ARBA00022840"/>
    </source>
</evidence>
<feature type="non-terminal residue" evidence="6">
    <location>
        <position position="290"/>
    </location>
</feature>
<dbReference type="EMBL" id="LAZR01065805">
    <property type="protein sequence ID" value="KKK54818.1"/>
    <property type="molecule type" value="Genomic_DNA"/>
</dbReference>
<dbReference type="GO" id="GO:0042352">
    <property type="term" value="P:GDP-L-fucose salvage"/>
    <property type="evidence" value="ECO:0007669"/>
    <property type="project" value="TreeGrafter"/>
</dbReference>
<evidence type="ECO:0000259" key="5">
    <source>
        <dbReference type="Pfam" id="PF00288"/>
    </source>
</evidence>
<sequence>MIIRTKAPFRVSFGGGGTDMAPYCTEHGGCVINTTIDRHVYITLKPRHDKKIVISSINENEEFEFNIGDYDYSTKFELFKGIIKVLNVKDGFNIITYSELPAGSGMGGSSSFSVALIGALNRYYNLGFTKHDIAQKAYEIERIELKQKGGYQDQFAAAYGGFNFMDFTKTVSVTPIKTTEGILNELQFRLILCYVGGSHFSSDIQDEVLRGYEFEKKSYMDAMQDLKNVAHSMKLIIESNDLSRLNKFGELLHQGWLAKKSLSSKISNKNIENFYLTSRKLGILGGKLLG</sequence>
<protein>
    <recommendedName>
        <fullName evidence="5">GHMP kinase N-terminal domain-containing protein</fullName>
    </recommendedName>
</protein>
<dbReference type="GO" id="GO:0050201">
    <property type="term" value="F:fucokinase activity"/>
    <property type="evidence" value="ECO:0007669"/>
    <property type="project" value="TreeGrafter"/>
</dbReference>
<feature type="domain" description="GHMP kinase N-terminal" evidence="5">
    <location>
        <begin position="79"/>
        <end position="161"/>
    </location>
</feature>
<keyword evidence="3" id="KW-0418">Kinase</keyword>
<reference evidence="6" key="1">
    <citation type="journal article" date="2015" name="Nature">
        <title>Complex archaea that bridge the gap between prokaryotes and eukaryotes.</title>
        <authorList>
            <person name="Spang A."/>
            <person name="Saw J.H."/>
            <person name="Jorgensen S.L."/>
            <person name="Zaremba-Niedzwiedzka K."/>
            <person name="Martijn J."/>
            <person name="Lind A.E."/>
            <person name="van Eijk R."/>
            <person name="Schleper C."/>
            <person name="Guy L."/>
            <person name="Ettema T.J."/>
        </authorList>
    </citation>
    <scope>NUCLEOTIDE SEQUENCE</scope>
</reference>
<dbReference type="GO" id="GO:0005524">
    <property type="term" value="F:ATP binding"/>
    <property type="evidence" value="ECO:0007669"/>
    <property type="project" value="UniProtKB-KW"/>
</dbReference>
<dbReference type="PRINTS" id="PR00960">
    <property type="entry name" value="LMBPPROTEIN"/>
</dbReference>
<evidence type="ECO:0000256" key="1">
    <source>
        <dbReference type="ARBA" id="ARBA00022679"/>
    </source>
</evidence>
<keyword evidence="1" id="KW-0808">Transferase</keyword>
<dbReference type="InterPro" id="IPR036554">
    <property type="entry name" value="GHMP_kinase_C_sf"/>
</dbReference>
<comment type="caution">
    <text evidence="6">The sequence shown here is derived from an EMBL/GenBank/DDBJ whole genome shotgun (WGS) entry which is preliminary data.</text>
</comment>
<dbReference type="AlphaFoldDB" id="A0A0F8WE41"/>
<proteinExistence type="predicted"/>
<dbReference type="SUPFAM" id="SSF55060">
    <property type="entry name" value="GHMP Kinase, C-terminal domain"/>
    <property type="match status" value="1"/>
</dbReference>
<dbReference type="SUPFAM" id="SSF54211">
    <property type="entry name" value="Ribosomal protein S5 domain 2-like"/>
    <property type="match status" value="1"/>
</dbReference>
<dbReference type="InterPro" id="IPR052203">
    <property type="entry name" value="GHMP_Kinase-Related"/>
</dbReference>
<organism evidence="6">
    <name type="scientific">marine sediment metagenome</name>
    <dbReference type="NCBI Taxonomy" id="412755"/>
    <lineage>
        <taxon>unclassified sequences</taxon>
        <taxon>metagenomes</taxon>
        <taxon>ecological metagenomes</taxon>
    </lineage>
</organism>
<dbReference type="InterPro" id="IPR020568">
    <property type="entry name" value="Ribosomal_Su5_D2-typ_SF"/>
</dbReference>
<dbReference type="PANTHER" id="PTHR32463">
    <property type="entry name" value="L-FUCOSE KINASE"/>
    <property type="match status" value="1"/>
</dbReference>
<accession>A0A0F8WE41</accession>
<keyword evidence="2" id="KW-0547">Nucleotide-binding</keyword>
<gene>
    <name evidence="6" type="ORF">LCGC14_3080860</name>
</gene>
<dbReference type="Pfam" id="PF00288">
    <property type="entry name" value="GHMP_kinases_N"/>
    <property type="match status" value="1"/>
</dbReference>
<evidence type="ECO:0000256" key="2">
    <source>
        <dbReference type="ARBA" id="ARBA00022741"/>
    </source>
</evidence>
<dbReference type="PANTHER" id="PTHR32463:SF0">
    <property type="entry name" value="L-FUCOSE KINASE"/>
    <property type="match status" value="1"/>
</dbReference>
<evidence type="ECO:0000313" key="6">
    <source>
        <dbReference type="EMBL" id="KKK54818.1"/>
    </source>
</evidence>
<dbReference type="InterPro" id="IPR006204">
    <property type="entry name" value="GHMP_kinase_N_dom"/>
</dbReference>
<dbReference type="InterPro" id="IPR001174">
    <property type="entry name" value="HddA/FKP"/>
</dbReference>
<name>A0A0F8WE41_9ZZZZ</name>
<evidence type="ECO:0000256" key="3">
    <source>
        <dbReference type="ARBA" id="ARBA00022777"/>
    </source>
</evidence>
<dbReference type="Gene3D" id="3.30.230.120">
    <property type="match status" value="1"/>
</dbReference>